<protein>
    <submittedName>
        <fullName evidence="1">Uncharacterized protein</fullName>
    </submittedName>
</protein>
<evidence type="ECO:0000313" key="2">
    <source>
        <dbReference type="Proteomes" id="UP000807159"/>
    </source>
</evidence>
<comment type="caution">
    <text evidence="1">The sequence shown here is derived from an EMBL/GenBank/DDBJ whole genome shotgun (WGS) entry which is preliminary data.</text>
</comment>
<gene>
    <name evidence="1" type="ORF">H0E87_009289</name>
</gene>
<accession>A0A8T2Z3S7</accession>
<dbReference type="EMBL" id="JACEGQ020000004">
    <property type="protein sequence ID" value="KAH8512037.1"/>
    <property type="molecule type" value="Genomic_DNA"/>
</dbReference>
<dbReference type="Proteomes" id="UP000807159">
    <property type="component" value="Chromosome 4"/>
</dbReference>
<keyword evidence="2" id="KW-1185">Reference proteome</keyword>
<sequence>ITGSFYYLETFCLPDRVVLYNVEDNGIGGYLAVVSLDSKGKLADGLEVNRKKTLLIIISLN</sequence>
<reference evidence="1" key="1">
    <citation type="journal article" date="2021" name="J. Hered.">
        <title>Genome Assembly of Salicaceae Populus deltoides (Eastern Cottonwood) I-69 Based on Nanopore Sequencing and Hi-C Technologies.</title>
        <authorList>
            <person name="Bai S."/>
            <person name="Wu H."/>
            <person name="Zhang J."/>
            <person name="Pan Z."/>
            <person name="Zhao W."/>
            <person name="Li Z."/>
            <person name="Tong C."/>
        </authorList>
    </citation>
    <scope>NUCLEOTIDE SEQUENCE</scope>
    <source>
        <tissue evidence="1">Leaf</tissue>
    </source>
</reference>
<dbReference type="AlphaFoldDB" id="A0A8T2Z3S7"/>
<name>A0A8T2Z3S7_POPDE</name>
<feature type="non-terminal residue" evidence="1">
    <location>
        <position position="1"/>
    </location>
</feature>
<organism evidence="1 2">
    <name type="scientific">Populus deltoides</name>
    <name type="common">Eastern poplar</name>
    <name type="synonym">Eastern cottonwood</name>
    <dbReference type="NCBI Taxonomy" id="3696"/>
    <lineage>
        <taxon>Eukaryota</taxon>
        <taxon>Viridiplantae</taxon>
        <taxon>Streptophyta</taxon>
        <taxon>Embryophyta</taxon>
        <taxon>Tracheophyta</taxon>
        <taxon>Spermatophyta</taxon>
        <taxon>Magnoliopsida</taxon>
        <taxon>eudicotyledons</taxon>
        <taxon>Gunneridae</taxon>
        <taxon>Pentapetalae</taxon>
        <taxon>rosids</taxon>
        <taxon>fabids</taxon>
        <taxon>Malpighiales</taxon>
        <taxon>Salicaceae</taxon>
        <taxon>Saliceae</taxon>
        <taxon>Populus</taxon>
    </lineage>
</organism>
<evidence type="ECO:0000313" key="1">
    <source>
        <dbReference type="EMBL" id="KAH8512037.1"/>
    </source>
</evidence>
<proteinExistence type="predicted"/>